<sequence length="69" mass="7214">MILLGLSLIRGAFGLFGMPSKDCCCCCCCCSLLLVPSCGLFTPVPVASCCISDDPLVKLAALLLLFRLA</sequence>
<evidence type="ECO:0000313" key="1">
    <source>
        <dbReference type="EMBL" id="MBW71326.1"/>
    </source>
</evidence>
<dbReference type="EMBL" id="GGFL01007148">
    <property type="protein sequence ID" value="MBW71326.1"/>
    <property type="molecule type" value="Transcribed_RNA"/>
</dbReference>
<organism evidence="1">
    <name type="scientific">Anopheles darlingi</name>
    <name type="common">Mosquito</name>
    <dbReference type="NCBI Taxonomy" id="43151"/>
    <lineage>
        <taxon>Eukaryota</taxon>
        <taxon>Metazoa</taxon>
        <taxon>Ecdysozoa</taxon>
        <taxon>Arthropoda</taxon>
        <taxon>Hexapoda</taxon>
        <taxon>Insecta</taxon>
        <taxon>Pterygota</taxon>
        <taxon>Neoptera</taxon>
        <taxon>Endopterygota</taxon>
        <taxon>Diptera</taxon>
        <taxon>Nematocera</taxon>
        <taxon>Culicoidea</taxon>
        <taxon>Culicidae</taxon>
        <taxon>Anophelinae</taxon>
        <taxon>Anopheles</taxon>
    </lineage>
</organism>
<dbReference type="AlphaFoldDB" id="A0A2M4D195"/>
<accession>A0A2M4D195</accession>
<proteinExistence type="predicted"/>
<reference evidence="1" key="1">
    <citation type="submission" date="2018-01" db="EMBL/GenBank/DDBJ databases">
        <title>An insight into the sialome of Amazonian anophelines.</title>
        <authorList>
            <person name="Ribeiro J.M."/>
            <person name="Scarpassa V."/>
            <person name="Calvo E."/>
        </authorList>
    </citation>
    <scope>NUCLEOTIDE SEQUENCE</scope>
</reference>
<protein>
    <submittedName>
        <fullName evidence="1">Putative secreted protein</fullName>
    </submittedName>
</protein>
<name>A0A2M4D195_ANODA</name>